<proteinExistence type="predicted"/>
<evidence type="ECO:0000313" key="5">
    <source>
        <dbReference type="Proteomes" id="UP000095283"/>
    </source>
</evidence>
<feature type="transmembrane region" description="Helical" evidence="3">
    <location>
        <begin position="327"/>
        <end position="352"/>
    </location>
</feature>
<dbReference type="Proteomes" id="UP000095283">
    <property type="component" value="Unplaced"/>
</dbReference>
<dbReference type="Pfam" id="PF07245">
    <property type="entry name" value="Phlebovirus_G2"/>
    <property type="match status" value="1"/>
</dbReference>
<evidence type="ECO:0000259" key="4">
    <source>
        <dbReference type="Pfam" id="PF07245"/>
    </source>
</evidence>
<feature type="region of interest" description="Disordered" evidence="2">
    <location>
        <begin position="819"/>
        <end position="845"/>
    </location>
</feature>
<keyword evidence="1" id="KW-0175">Coiled coil</keyword>
<reference evidence="6" key="1">
    <citation type="submission" date="2016-11" db="UniProtKB">
        <authorList>
            <consortium name="WormBaseParasite"/>
        </authorList>
    </citation>
    <scope>IDENTIFICATION</scope>
</reference>
<organism evidence="5 6">
    <name type="scientific">Heterorhabditis bacteriophora</name>
    <name type="common">Entomopathogenic nematode worm</name>
    <dbReference type="NCBI Taxonomy" id="37862"/>
    <lineage>
        <taxon>Eukaryota</taxon>
        <taxon>Metazoa</taxon>
        <taxon>Ecdysozoa</taxon>
        <taxon>Nematoda</taxon>
        <taxon>Chromadorea</taxon>
        <taxon>Rhabditida</taxon>
        <taxon>Rhabditina</taxon>
        <taxon>Rhabditomorpha</taxon>
        <taxon>Strongyloidea</taxon>
        <taxon>Heterorhabditidae</taxon>
        <taxon>Heterorhabditis</taxon>
    </lineage>
</organism>
<evidence type="ECO:0000313" key="6">
    <source>
        <dbReference type="WBParaSite" id="Hba_09412"/>
    </source>
</evidence>
<keyword evidence="5" id="KW-1185">Reference proteome</keyword>
<feature type="coiled-coil region" evidence="1">
    <location>
        <begin position="517"/>
        <end position="547"/>
    </location>
</feature>
<accession>A0A1I7WWB9</accession>
<keyword evidence="3" id="KW-0812">Transmembrane</keyword>
<protein>
    <submittedName>
        <fullName evidence="6">Phlebovirus_G2 domain-containing protein</fullName>
    </submittedName>
</protein>
<dbReference type="InterPro" id="IPR009878">
    <property type="entry name" value="Phlebovirus_G2_fusion"/>
</dbReference>
<dbReference type="WBParaSite" id="Hba_09412">
    <property type="protein sequence ID" value="Hba_09412"/>
    <property type="gene ID" value="Hba_09412"/>
</dbReference>
<dbReference type="Gene3D" id="2.60.40.3770">
    <property type="match status" value="1"/>
</dbReference>
<dbReference type="AlphaFoldDB" id="A0A1I7WWB9"/>
<name>A0A1I7WWB9_HETBA</name>
<evidence type="ECO:0000256" key="2">
    <source>
        <dbReference type="SAM" id="MobiDB-lite"/>
    </source>
</evidence>
<feature type="domain" description="Phlebovirus glycoprotein G2 fusion" evidence="4">
    <location>
        <begin position="10"/>
        <end position="140"/>
    </location>
</feature>
<feature type="transmembrane region" description="Helical" evidence="3">
    <location>
        <begin position="286"/>
        <end position="306"/>
    </location>
</feature>
<keyword evidence="3" id="KW-0472">Membrane</keyword>
<evidence type="ECO:0000256" key="1">
    <source>
        <dbReference type="SAM" id="Coils"/>
    </source>
</evidence>
<keyword evidence="3" id="KW-1133">Transmembrane helix</keyword>
<sequence>MDKYGENSNVKEAIMRPNIPYQGTKMTIILSELTILPIPILADYFISDGRNTARWPKEYTPPLQCATVEKAQTLNCTVIEDCSCSPAENKIRCDCKGRNISQIFYSMENRLPIISPSVQFTQTASSIRARIMSLATTEFIIHLDETTPVSIKVEDTLCSVEPTHIDGCYACSKGARAVVNCIAEREDQMAEVRCGEHIFTIPCSMKGTTSTLSFNLDRARVNITCEIKCGTISTVTEISGILRYTGNLHQSLHRMVNGESSFFSEINLSDIGHIADVFIHWYKTTILTIAGLCLAIGITYVCIVTCGTRLMFSWALIMRHVAYHKHFYILNHTIVACTSYLYSIQHLAVHFFSIKSNMSSEELENRLQQELRTKLISVQHTTTIPTPKNLLDAIVHHTDKCYLIVDDYHTAFVEYENFLSSNNTGGAQNQLVRASLLSSKHKCVYLRRHNDCTRFNNAHDIYEILAAGGIIDELERTSSIVELANRNTKHAPNKVVNCHYERFEVNDMFMFNKMRFLELLKREEDDIKIQKEEATKAQQKKEEESREIMKTLHNLRDTTQSFLRSRGEKEQSEHTDEMKRIKFAIEEMRKTLRIQEILYKVREEKIDRLQESINELKPINVTKHTVVTQSMTPDGLRSYTRNIRTTHTQVYAADWYDIKEVDIGIITIDDEEKQPERKKEQKTRKLAPRTKGFNEYYTEIRSNKKGKSCLGRYGCTIPKTNNIKMSCIFCGEMGQHYSDSCPSVRRTTHRRRRIQEQQRCPLCLTRHREKECTNHRECFYCIKSKDDNKKRIYPHHCALCPLPEEYEKIQQRIKLANERRDNIERTLQQQDGKRKRDDPATPTDA</sequence>
<evidence type="ECO:0000256" key="3">
    <source>
        <dbReference type="SAM" id="Phobius"/>
    </source>
</evidence>